<dbReference type="EMBL" id="QXCT01000001">
    <property type="protein sequence ID" value="MDW9251395.1"/>
    <property type="molecule type" value="Genomic_DNA"/>
</dbReference>
<accession>A0AAW9CK73</accession>
<evidence type="ECO:0000313" key="2">
    <source>
        <dbReference type="Proteomes" id="UP001272137"/>
    </source>
</evidence>
<dbReference type="Proteomes" id="UP001272137">
    <property type="component" value="Unassembled WGS sequence"/>
</dbReference>
<dbReference type="RefSeq" id="WP_019254603.1">
    <property type="nucleotide sequence ID" value="NZ_CP008915.2"/>
</dbReference>
<evidence type="ECO:0000313" key="1">
    <source>
        <dbReference type="EMBL" id="MDW9251395.1"/>
    </source>
</evidence>
<protein>
    <submittedName>
        <fullName evidence="1">Uncharacterized protein</fullName>
    </submittedName>
</protein>
<organism evidence="1 2">
    <name type="scientific">Burkholderia thailandensis</name>
    <dbReference type="NCBI Taxonomy" id="57975"/>
    <lineage>
        <taxon>Bacteria</taxon>
        <taxon>Pseudomonadati</taxon>
        <taxon>Pseudomonadota</taxon>
        <taxon>Betaproteobacteria</taxon>
        <taxon>Burkholderiales</taxon>
        <taxon>Burkholderiaceae</taxon>
        <taxon>Burkholderia</taxon>
        <taxon>pseudomallei group</taxon>
    </lineage>
</organism>
<reference evidence="1" key="1">
    <citation type="submission" date="2018-08" db="EMBL/GenBank/DDBJ databases">
        <title>Identification of Burkholderia cepacia strains that express a Burkholderia pseudomallei-like capsular polysaccharide.</title>
        <authorList>
            <person name="Burtnick M.N."/>
            <person name="Vongsouvath M."/>
            <person name="Newton P."/>
            <person name="Wuthiekanun V."/>
            <person name="Limmathurotsakul D."/>
            <person name="Brett P.J."/>
            <person name="Chantratita N."/>
            <person name="Dance D.A."/>
        </authorList>
    </citation>
    <scope>NUCLEOTIDE SEQUENCE</scope>
    <source>
        <strain evidence="1">SBXCC001</strain>
    </source>
</reference>
<proteinExistence type="predicted"/>
<comment type="caution">
    <text evidence="1">The sequence shown here is derived from an EMBL/GenBank/DDBJ whole genome shotgun (WGS) entry which is preliminary data.</text>
</comment>
<sequence>MSQPAKNLLELRRMPRGALVEHLLREVARDLIATGVTTVRNDARITARPETRWNDK</sequence>
<name>A0AAW9CK73_BURTH</name>
<gene>
    <name evidence="1" type="ORF">C7S16_5146</name>
</gene>
<dbReference type="AlphaFoldDB" id="A0AAW9CK73"/>